<keyword evidence="2" id="KW-0521">NADP</keyword>
<keyword evidence="4" id="KW-0284">Flavonoid biosynthesis</keyword>
<dbReference type="Proteomes" id="UP001189122">
    <property type="component" value="Unassembled WGS sequence"/>
</dbReference>
<dbReference type="PANTHER" id="PTHR10366:SF288">
    <property type="entry name" value="ANTHOCYANIDIN REDUCTASE"/>
    <property type="match status" value="1"/>
</dbReference>
<evidence type="ECO:0000256" key="3">
    <source>
        <dbReference type="ARBA" id="ARBA00023002"/>
    </source>
</evidence>
<dbReference type="SUPFAM" id="SSF51735">
    <property type="entry name" value="NAD(P)-binding Rossmann-fold domains"/>
    <property type="match status" value="1"/>
</dbReference>
<dbReference type="GO" id="GO:0016616">
    <property type="term" value="F:oxidoreductase activity, acting on the CH-OH group of donors, NAD or NADP as acceptor"/>
    <property type="evidence" value="ECO:0007669"/>
    <property type="project" value="TreeGrafter"/>
</dbReference>
<feature type="domain" description="NAD-dependent epimerase/dehydratase" evidence="6">
    <location>
        <begin position="6"/>
        <end position="158"/>
    </location>
</feature>
<comment type="similarity">
    <text evidence="5">Belongs to the NAD(P)-dependent epimerase/dehydratase family. Dihydroflavonol-4-reductase subfamily.</text>
</comment>
<dbReference type="InterPro" id="IPR050425">
    <property type="entry name" value="NAD(P)_dehydrat-like"/>
</dbReference>
<gene>
    <name evidence="7" type="ORF">SI7747_04004776</name>
</gene>
<evidence type="ECO:0000256" key="5">
    <source>
        <dbReference type="ARBA" id="ARBA00023445"/>
    </source>
</evidence>
<evidence type="ECO:0000256" key="4">
    <source>
        <dbReference type="ARBA" id="ARBA00023241"/>
    </source>
</evidence>
<organism evidence="7">
    <name type="scientific">Spirodela intermedia</name>
    <name type="common">Intermediate duckweed</name>
    <dbReference type="NCBI Taxonomy" id="51605"/>
    <lineage>
        <taxon>Eukaryota</taxon>
        <taxon>Viridiplantae</taxon>
        <taxon>Streptophyta</taxon>
        <taxon>Embryophyta</taxon>
        <taxon>Tracheophyta</taxon>
        <taxon>Spermatophyta</taxon>
        <taxon>Magnoliopsida</taxon>
        <taxon>Liliopsida</taxon>
        <taxon>Araceae</taxon>
        <taxon>Lemnoideae</taxon>
        <taxon>Spirodela</taxon>
    </lineage>
</organism>
<protein>
    <recommendedName>
        <fullName evidence="6">NAD-dependent epimerase/dehydratase domain-containing protein</fullName>
    </recommendedName>
</protein>
<evidence type="ECO:0000256" key="1">
    <source>
        <dbReference type="ARBA" id="ARBA00004966"/>
    </source>
</evidence>
<evidence type="ECO:0000256" key="2">
    <source>
        <dbReference type="ARBA" id="ARBA00022857"/>
    </source>
</evidence>
<dbReference type="PANTHER" id="PTHR10366">
    <property type="entry name" value="NAD DEPENDENT EPIMERASE/DEHYDRATASE"/>
    <property type="match status" value="1"/>
</dbReference>
<sequence length="234" mass="25693">MEGNYEQNDLIKPAIEGTLNVLRSCAKAKTVKRVVLTSSAAAVSANRLEGPGLVLDEESWTDVEYLYTTKPPTWGYLVAKTLAEKAAWKFADDNQLDLITVNPTMIVGPTMTQKPRSASGEELPTLGVKIMEKVSGSISLIHLEDVCRAQLHLAETEASAGRYILSAVDSGLWDIAAFLSATYPQYKITTRLVFSTEKLQKEGFKFRHKQLEELYDLAVKVATATGLLPEATKV</sequence>
<dbReference type="InterPro" id="IPR001509">
    <property type="entry name" value="Epimerase_deHydtase"/>
</dbReference>
<evidence type="ECO:0000313" key="8">
    <source>
        <dbReference type="Proteomes" id="UP001189122"/>
    </source>
</evidence>
<accession>A0A7I8IKC5</accession>
<dbReference type="EMBL" id="CACRZD030000004">
    <property type="protein sequence ID" value="CAA6658329.1"/>
    <property type="molecule type" value="Genomic_DNA"/>
</dbReference>
<comment type="pathway">
    <text evidence="1">Secondary metabolite biosynthesis; flavonoid biosynthesis.</text>
</comment>
<dbReference type="AlphaFoldDB" id="A0A7I8IKC5"/>
<evidence type="ECO:0000313" key="7">
    <source>
        <dbReference type="EMBL" id="CAA2618609.1"/>
    </source>
</evidence>
<reference evidence="7 8" key="1">
    <citation type="submission" date="2019-12" db="EMBL/GenBank/DDBJ databases">
        <authorList>
            <person name="Scholz U."/>
            <person name="Mascher M."/>
            <person name="Fiebig A."/>
        </authorList>
    </citation>
    <scope>NUCLEOTIDE SEQUENCE</scope>
</reference>
<dbReference type="GO" id="GO:0009813">
    <property type="term" value="P:flavonoid biosynthetic process"/>
    <property type="evidence" value="ECO:0007669"/>
    <property type="project" value="UniProtKB-KW"/>
</dbReference>
<dbReference type="Gene3D" id="3.40.50.720">
    <property type="entry name" value="NAD(P)-binding Rossmann-like Domain"/>
    <property type="match status" value="1"/>
</dbReference>
<dbReference type="FunFam" id="3.40.50.720:FF:000085">
    <property type="entry name" value="Dihydroflavonol reductase"/>
    <property type="match status" value="1"/>
</dbReference>
<evidence type="ECO:0000259" key="6">
    <source>
        <dbReference type="Pfam" id="PF01370"/>
    </source>
</evidence>
<dbReference type="InterPro" id="IPR036291">
    <property type="entry name" value="NAD(P)-bd_dom_sf"/>
</dbReference>
<keyword evidence="3" id="KW-0560">Oxidoreductase</keyword>
<proteinExistence type="inferred from homology"/>
<dbReference type="Pfam" id="PF01370">
    <property type="entry name" value="Epimerase"/>
    <property type="match status" value="1"/>
</dbReference>
<keyword evidence="8" id="KW-1185">Reference proteome</keyword>
<name>A0A7I8IKC5_SPIIN</name>
<dbReference type="EMBL" id="LR743591">
    <property type="protein sequence ID" value="CAA2618609.1"/>
    <property type="molecule type" value="Genomic_DNA"/>
</dbReference>